<accession>A0AAW0PLJ6</accession>
<proteinExistence type="predicted"/>
<protein>
    <submittedName>
        <fullName evidence="2">Uncharacterized protein</fullName>
    </submittedName>
</protein>
<dbReference type="Proteomes" id="UP001460270">
    <property type="component" value="Unassembled WGS sequence"/>
</dbReference>
<feature type="region of interest" description="Disordered" evidence="1">
    <location>
        <begin position="100"/>
        <end position="122"/>
    </location>
</feature>
<feature type="compositionally biased region" description="Basic and acidic residues" evidence="1">
    <location>
        <begin position="66"/>
        <end position="79"/>
    </location>
</feature>
<dbReference type="EMBL" id="JBBPFD010000004">
    <property type="protein sequence ID" value="KAK7930608.1"/>
    <property type="molecule type" value="Genomic_DNA"/>
</dbReference>
<name>A0AAW0PLJ6_9GOBI</name>
<feature type="region of interest" description="Disordered" evidence="1">
    <location>
        <begin position="1"/>
        <end position="86"/>
    </location>
</feature>
<gene>
    <name evidence="2" type="ORF">WMY93_007003</name>
</gene>
<reference evidence="3" key="1">
    <citation type="submission" date="2024-04" db="EMBL/GenBank/DDBJ databases">
        <title>Salinicola lusitanus LLJ914,a marine bacterium isolated from the Okinawa Trough.</title>
        <authorList>
            <person name="Li J."/>
        </authorList>
    </citation>
    <scope>NUCLEOTIDE SEQUENCE [LARGE SCALE GENOMIC DNA]</scope>
</reference>
<feature type="compositionally biased region" description="Basic and acidic residues" evidence="1">
    <location>
        <begin position="16"/>
        <end position="33"/>
    </location>
</feature>
<keyword evidence="3" id="KW-1185">Reference proteome</keyword>
<dbReference type="AlphaFoldDB" id="A0AAW0PLJ6"/>
<evidence type="ECO:0000313" key="2">
    <source>
        <dbReference type="EMBL" id="KAK7930608.1"/>
    </source>
</evidence>
<comment type="caution">
    <text evidence="2">The sequence shown here is derived from an EMBL/GenBank/DDBJ whole genome shotgun (WGS) entry which is preliminary data.</text>
</comment>
<evidence type="ECO:0000256" key="1">
    <source>
        <dbReference type="SAM" id="MobiDB-lite"/>
    </source>
</evidence>
<evidence type="ECO:0000313" key="3">
    <source>
        <dbReference type="Proteomes" id="UP001460270"/>
    </source>
</evidence>
<organism evidence="2 3">
    <name type="scientific">Mugilogobius chulae</name>
    <name type="common">yellowstripe goby</name>
    <dbReference type="NCBI Taxonomy" id="88201"/>
    <lineage>
        <taxon>Eukaryota</taxon>
        <taxon>Metazoa</taxon>
        <taxon>Chordata</taxon>
        <taxon>Craniata</taxon>
        <taxon>Vertebrata</taxon>
        <taxon>Euteleostomi</taxon>
        <taxon>Actinopterygii</taxon>
        <taxon>Neopterygii</taxon>
        <taxon>Teleostei</taxon>
        <taxon>Neoteleostei</taxon>
        <taxon>Acanthomorphata</taxon>
        <taxon>Gobiaria</taxon>
        <taxon>Gobiiformes</taxon>
        <taxon>Gobioidei</taxon>
        <taxon>Gobiidae</taxon>
        <taxon>Gobionellinae</taxon>
        <taxon>Mugilogobius</taxon>
    </lineage>
</organism>
<sequence>MNQRWFRDGGVAGKNAARENEAGKSTGERDGPRENGAARGRTRRSVGEGGGPWENEAVRGRTGRPVGERDDPREYEEVRGGLGSAREMRRITAIVTQNARMTQHTYRRKDKAEGACPDAVLP</sequence>